<keyword evidence="8" id="KW-1185">Reference proteome</keyword>
<evidence type="ECO:0000313" key="7">
    <source>
        <dbReference type="EMBL" id="CAI4031260.1"/>
    </source>
</evidence>
<organism evidence="7 8">
    <name type="scientific">Nitrospira tepida</name>
    <dbReference type="NCBI Taxonomy" id="2973512"/>
    <lineage>
        <taxon>Bacteria</taxon>
        <taxon>Pseudomonadati</taxon>
        <taxon>Nitrospirota</taxon>
        <taxon>Nitrospiria</taxon>
        <taxon>Nitrospirales</taxon>
        <taxon>Nitrospiraceae</taxon>
        <taxon>Nitrospira</taxon>
    </lineage>
</organism>
<gene>
    <name evidence="4" type="primary">rplQ</name>
    <name evidence="7" type="ORF">DNFV4_01688</name>
</gene>
<dbReference type="InterPro" id="IPR047859">
    <property type="entry name" value="Ribosomal_bL17_CS"/>
</dbReference>
<keyword evidence="2 4" id="KW-0689">Ribosomal protein</keyword>
<dbReference type="AlphaFoldDB" id="A0AA86T3H2"/>
<name>A0AA86T3H2_9BACT</name>
<dbReference type="PANTHER" id="PTHR14413:SF16">
    <property type="entry name" value="LARGE RIBOSOMAL SUBUNIT PROTEIN BL17M"/>
    <property type="match status" value="1"/>
</dbReference>
<dbReference type="PROSITE" id="PS01167">
    <property type="entry name" value="RIBOSOMAL_L17"/>
    <property type="match status" value="1"/>
</dbReference>
<keyword evidence="3 4" id="KW-0687">Ribonucleoprotein</keyword>
<evidence type="ECO:0000256" key="3">
    <source>
        <dbReference type="ARBA" id="ARBA00023274"/>
    </source>
</evidence>
<dbReference type="NCBIfam" id="TIGR00059">
    <property type="entry name" value="L17"/>
    <property type="match status" value="1"/>
</dbReference>
<dbReference type="InterPro" id="IPR000456">
    <property type="entry name" value="Ribosomal_bL17"/>
</dbReference>
<accession>A0AA86T3H2</accession>
<evidence type="ECO:0000256" key="1">
    <source>
        <dbReference type="ARBA" id="ARBA00008777"/>
    </source>
</evidence>
<feature type="compositionally biased region" description="Low complexity" evidence="6">
    <location>
        <begin position="135"/>
        <end position="156"/>
    </location>
</feature>
<evidence type="ECO:0000256" key="2">
    <source>
        <dbReference type="ARBA" id="ARBA00022980"/>
    </source>
</evidence>
<dbReference type="GO" id="GO:0006412">
    <property type="term" value="P:translation"/>
    <property type="evidence" value="ECO:0007669"/>
    <property type="project" value="UniProtKB-UniRule"/>
</dbReference>
<dbReference type="GO" id="GO:0003735">
    <property type="term" value="F:structural constituent of ribosome"/>
    <property type="evidence" value="ECO:0007669"/>
    <property type="project" value="InterPro"/>
</dbReference>
<evidence type="ECO:0000256" key="4">
    <source>
        <dbReference type="HAMAP-Rule" id="MF_01368"/>
    </source>
</evidence>
<reference evidence="7" key="1">
    <citation type="submission" date="2022-10" db="EMBL/GenBank/DDBJ databases">
        <authorList>
            <person name="Koch H."/>
        </authorList>
    </citation>
    <scope>NUCLEOTIDE SEQUENCE</scope>
    <source>
        <strain evidence="7">DNF</strain>
    </source>
</reference>
<comment type="subunit">
    <text evidence="4">Part of the 50S ribosomal subunit. Contacts protein L32.</text>
</comment>
<dbReference type="Pfam" id="PF01196">
    <property type="entry name" value="Ribosomal_L17"/>
    <property type="match status" value="1"/>
</dbReference>
<dbReference type="InterPro" id="IPR036373">
    <property type="entry name" value="Ribosomal_bL17_sf"/>
</dbReference>
<feature type="region of interest" description="Disordered" evidence="6">
    <location>
        <begin position="124"/>
        <end position="156"/>
    </location>
</feature>
<dbReference type="Proteomes" id="UP001179121">
    <property type="component" value="Chromosome"/>
</dbReference>
<dbReference type="RefSeq" id="WP_289268196.1">
    <property type="nucleotide sequence ID" value="NZ_OX365700.1"/>
</dbReference>
<dbReference type="HAMAP" id="MF_01368">
    <property type="entry name" value="Ribosomal_bL17"/>
    <property type="match status" value="1"/>
</dbReference>
<dbReference type="KEGG" id="nti:DNFV4_01688"/>
<dbReference type="GO" id="GO:0022625">
    <property type="term" value="C:cytosolic large ribosomal subunit"/>
    <property type="evidence" value="ECO:0007669"/>
    <property type="project" value="TreeGrafter"/>
</dbReference>
<comment type="similarity">
    <text evidence="1 4 5">Belongs to the bacterial ribosomal protein bL17 family.</text>
</comment>
<dbReference type="Gene3D" id="3.90.1030.10">
    <property type="entry name" value="Ribosomal protein L17"/>
    <property type="match status" value="1"/>
</dbReference>
<dbReference type="SUPFAM" id="SSF64263">
    <property type="entry name" value="Prokaryotic ribosomal protein L17"/>
    <property type="match status" value="1"/>
</dbReference>
<sequence>MRHGKRGRQLGRQTKHRWALFRSLVTSLLDHERIETTEAKAKEVRGFTDRMITLGKEGTLAARRRALGFIRRKDVVSKLFGEMADRFRSRPGGYTRIIKTRRRVGDAAHMVAIELVAQAAQVSKKEAPAAKKSKPGSASSGPATGTGEAAAPISST</sequence>
<evidence type="ECO:0000256" key="5">
    <source>
        <dbReference type="RuleBase" id="RU000660"/>
    </source>
</evidence>
<dbReference type="FunFam" id="3.90.1030.10:FF:000001">
    <property type="entry name" value="50S ribosomal protein L17"/>
    <property type="match status" value="1"/>
</dbReference>
<dbReference type="PANTHER" id="PTHR14413">
    <property type="entry name" value="RIBOSOMAL PROTEIN L17"/>
    <property type="match status" value="1"/>
</dbReference>
<proteinExistence type="inferred from homology"/>
<evidence type="ECO:0000313" key="8">
    <source>
        <dbReference type="Proteomes" id="UP001179121"/>
    </source>
</evidence>
<dbReference type="EMBL" id="OX365700">
    <property type="protein sequence ID" value="CAI4031260.1"/>
    <property type="molecule type" value="Genomic_DNA"/>
</dbReference>
<protein>
    <recommendedName>
        <fullName evidence="4">Large ribosomal subunit protein bL17</fullName>
    </recommendedName>
</protein>
<evidence type="ECO:0000256" key="6">
    <source>
        <dbReference type="SAM" id="MobiDB-lite"/>
    </source>
</evidence>